<dbReference type="GO" id="GO:0005615">
    <property type="term" value="C:extracellular space"/>
    <property type="evidence" value="ECO:0007669"/>
    <property type="project" value="TreeGrafter"/>
</dbReference>
<dbReference type="Gene3D" id="2.60.40.1730">
    <property type="entry name" value="tricorn interacting facor f3 domain"/>
    <property type="match status" value="1"/>
</dbReference>
<feature type="domain" description="Peptidase M1 membrane alanine aminopeptidase" evidence="13">
    <location>
        <begin position="269"/>
        <end position="475"/>
    </location>
</feature>
<comment type="similarity">
    <text evidence="3">Belongs to the peptidase M1 family.</text>
</comment>
<dbReference type="OrthoDB" id="100605at2"/>
<dbReference type="Gene3D" id="1.25.10.10">
    <property type="entry name" value="Leucine-rich Repeat Variant"/>
    <property type="match status" value="1"/>
</dbReference>
<dbReference type="GO" id="GO:0005737">
    <property type="term" value="C:cytoplasm"/>
    <property type="evidence" value="ECO:0007669"/>
    <property type="project" value="TreeGrafter"/>
</dbReference>
<dbReference type="InterPro" id="IPR016024">
    <property type="entry name" value="ARM-type_fold"/>
</dbReference>
<evidence type="ECO:0000256" key="6">
    <source>
        <dbReference type="ARBA" id="ARBA00022438"/>
    </source>
</evidence>
<dbReference type="InterPro" id="IPR001930">
    <property type="entry name" value="Peptidase_M1"/>
</dbReference>
<evidence type="ECO:0000256" key="1">
    <source>
        <dbReference type="ARBA" id="ARBA00000098"/>
    </source>
</evidence>
<dbReference type="InterPro" id="IPR042097">
    <property type="entry name" value="Aminopeptidase_N-like_N_sf"/>
</dbReference>
<evidence type="ECO:0000256" key="2">
    <source>
        <dbReference type="ARBA" id="ARBA00001947"/>
    </source>
</evidence>
<dbReference type="EMBL" id="JAYKBV010000004">
    <property type="protein sequence ID" value="MEB3039892.1"/>
    <property type="molecule type" value="Genomic_DNA"/>
</dbReference>
<evidence type="ECO:0000259" key="13">
    <source>
        <dbReference type="Pfam" id="PF01433"/>
    </source>
</evidence>
<evidence type="ECO:0000313" key="17">
    <source>
        <dbReference type="Proteomes" id="UP000217250"/>
    </source>
</evidence>
<feature type="domain" description="Aminopeptidase N-like N-terminal" evidence="14">
    <location>
        <begin position="41"/>
        <end position="229"/>
    </location>
</feature>
<protein>
    <recommendedName>
        <fullName evidence="5">Aminopeptidase N</fullName>
        <ecNumber evidence="4">3.4.11.2</ecNumber>
    </recommendedName>
</protein>
<keyword evidence="12" id="KW-0732">Signal</keyword>
<dbReference type="GO" id="GO:0006508">
    <property type="term" value="P:proteolysis"/>
    <property type="evidence" value="ECO:0007669"/>
    <property type="project" value="UniProtKB-KW"/>
</dbReference>
<gene>
    <name evidence="15" type="ORF">CGC50_08075</name>
    <name evidence="16" type="ORF">VJJ49_04190</name>
</gene>
<organism evidence="15 17">
    <name type="scientific">Capnocytophaga gingivalis</name>
    <dbReference type="NCBI Taxonomy" id="1017"/>
    <lineage>
        <taxon>Bacteria</taxon>
        <taxon>Pseudomonadati</taxon>
        <taxon>Bacteroidota</taxon>
        <taxon>Flavobacteriia</taxon>
        <taxon>Flavobacteriales</taxon>
        <taxon>Flavobacteriaceae</taxon>
        <taxon>Capnocytophaga</taxon>
    </lineage>
</organism>
<feature type="chain" id="PRO_5012829170" description="Aminopeptidase N" evidence="12">
    <location>
        <begin position="20"/>
        <end position="823"/>
    </location>
</feature>
<dbReference type="EC" id="3.4.11.2" evidence="4"/>
<evidence type="ECO:0000256" key="4">
    <source>
        <dbReference type="ARBA" id="ARBA00012564"/>
    </source>
</evidence>
<dbReference type="SUPFAM" id="SSF55486">
    <property type="entry name" value="Metalloproteases ('zincins'), catalytic domain"/>
    <property type="match status" value="1"/>
</dbReference>
<dbReference type="PANTHER" id="PTHR11533:SF174">
    <property type="entry name" value="PUROMYCIN-SENSITIVE AMINOPEPTIDASE-RELATED"/>
    <property type="match status" value="1"/>
</dbReference>
<dbReference type="InterPro" id="IPR045357">
    <property type="entry name" value="Aminopeptidase_N-like_N"/>
</dbReference>
<reference evidence="17" key="2">
    <citation type="submission" date="2017-06" db="EMBL/GenBank/DDBJ databases">
        <title>Capnocytophaga spp. assemblies.</title>
        <authorList>
            <person name="Gulvik C.A."/>
        </authorList>
    </citation>
    <scope>NUCLEOTIDE SEQUENCE [LARGE SCALE GENOMIC DNA]</scope>
    <source>
        <strain evidence="17">H1496</strain>
    </source>
</reference>
<dbReference type="CDD" id="cd09603">
    <property type="entry name" value="M1_APN_like"/>
    <property type="match status" value="1"/>
</dbReference>
<feature type="signal peptide" evidence="12">
    <location>
        <begin position="1"/>
        <end position="19"/>
    </location>
</feature>
<dbReference type="PRINTS" id="PR00756">
    <property type="entry name" value="ALADIPTASE"/>
</dbReference>
<evidence type="ECO:0000256" key="12">
    <source>
        <dbReference type="SAM" id="SignalP"/>
    </source>
</evidence>
<name>A0A250FSZ1_9FLAO</name>
<evidence type="ECO:0000313" key="18">
    <source>
        <dbReference type="Proteomes" id="UP001324270"/>
    </source>
</evidence>
<accession>A0A250FSZ1</accession>
<evidence type="ECO:0000259" key="14">
    <source>
        <dbReference type="Pfam" id="PF17900"/>
    </source>
</evidence>
<evidence type="ECO:0000256" key="11">
    <source>
        <dbReference type="ARBA" id="ARBA00023049"/>
    </source>
</evidence>
<comment type="catalytic activity">
    <reaction evidence="1">
        <text>Release of an N-terminal amino acid, Xaa-|-Yaa- from a peptide, amide or arylamide. Xaa is preferably Ala, but may be most amino acids including Pro (slow action). When a terminal hydrophobic residue is followed by a prolyl residue, the two may be released as an intact Xaa-Pro dipeptide.</text>
        <dbReference type="EC" id="3.4.11.2"/>
    </reaction>
</comment>
<dbReference type="InterPro" id="IPR011989">
    <property type="entry name" value="ARM-like"/>
</dbReference>
<dbReference type="GO" id="GO:0070006">
    <property type="term" value="F:metalloaminopeptidase activity"/>
    <property type="evidence" value="ECO:0007669"/>
    <property type="project" value="TreeGrafter"/>
</dbReference>
<dbReference type="GO" id="GO:0016285">
    <property type="term" value="F:alanyl aminopeptidase activity"/>
    <property type="evidence" value="ECO:0007669"/>
    <property type="project" value="UniProtKB-EC"/>
</dbReference>
<evidence type="ECO:0000313" key="15">
    <source>
        <dbReference type="EMBL" id="ATA87116.1"/>
    </source>
</evidence>
<dbReference type="KEGG" id="cgh:CGC50_08075"/>
<dbReference type="Pfam" id="PF01433">
    <property type="entry name" value="Peptidase_M1"/>
    <property type="match status" value="1"/>
</dbReference>
<dbReference type="GO" id="GO:0008270">
    <property type="term" value="F:zinc ion binding"/>
    <property type="evidence" value="ECO:0007669"/>
    <property type="project" value="InterPro"/>
</dbReference>
<dbReference type="InterPro" id="IPR027268">
    <property type="entry name" value="Peptidase_M4/M1_CTD_sf"/>
</dbReference>
<evidence type="ECO:0000256" key="3">
    <source>
        <dbReference type="ARBA" id="ARBA00010136"/>
    </source>
</evidence>
<sequence length="823" mass="94354">MKKIVLLALGLLSSGYTFAQTDTSGRGLYRATPEKKTALKHTKLKVDFNFSNQTMGGEEWLTAAPFFYPTDSLVLDAKAMLIHKVALEEKGKQQPLAYSYKDDLLRIKLPKKYQKGEAYTVYIKYTAQPEKVANKGNLSISDTKGLYFINPEGKPEGYPRQIWTQGEAESSSCWFPTIDKPNQKTTQEIEMTVPDSFVTLSNGLLKSSEKKGNLRIDYWVMDKPHAPYLFFMGAGEFAVVKDTPWHGKVPVEYYVEKDYAPLAKKLFGNTSEMISFFSERFGYDYPWDKYAQIIVRDFVTGAMENTTAVSHSESAYQSEEALNDQNYWEYIIAHELAHHWFGDLATAESWANLTVNESFANYSEYLWIAHKYGKDAADYHLRNNTQQYHQRPDDFKKDLVRFSYISTDDMFDMVSYNKGGAILHMLRRYLGDEAFFQGVTDYLKTHAYGNGEAHQLRLSFEKISGKDLSWFFNQWYFGYGNPNVKVEKHYDATKKQLTVKITQLQSEDLYFQFPLDIDIYQDNKPIRHTVWVNARQENAFTFAVSKAPALVNINPEGVVVMQEQYPKTTKEYLFQIQHAPELKSRLEAISSLETGKGKEVVLAALQDPYFKIRKAALELLEGYQLTKKDLALVEKIATKDPENLARAAAIWVLNDQEDKRYTPLYEKALTVPSAAIKNAALNGIARTNPSRAKQFLEKANPADLEGDQLLGLVSVITNHKMEKYLPSLMPYLVNYPFFEEDEPQRSADFKKAYLWAMSLDNTPLTEQVQQAFKDFTQEENDSKTKQTLWKVIDLGIDQKKKLSNTASVKEQIQILEALKSKIK</sequence>
<dbReference type="GO" id="GO:0016020">
    <property type="term" value="C:membrane"/>
    <property type="evidence" value="ECO:0007669"/>
    <property type="project" value="TreeGrafter"/>
</dbReference>
<dbReference type="InterPro" id="IPR014782">
    <property type="entry name" value="Peptidase_M1_dom"/>
</dbReference>
<evidence type="ECO:0000256" key="8">
    <source>
        <dbReference type="ARBA" id="ARBA00022723"/>
    </source>
</evidence>
<keyword evidence="10" id="KW-0862">Zinc</keyword>
<keyword evidence="6 16" id="KW-0031">Aminopeptidase</keyword>
<reference evidence="15" key="1">
    <citation type="journal article" date="2017" name="Genome Announc.">
        <title>Twelve Complete Reference Genomes of Clinical Isolates in the Capnocytophaga Genus.</title>
        <authorList>
            <person name="Villarma A."/>
            <person name="Gulvik C.A."/>
            <person name="Rowe L.A."/>
            <person name="Sheth M."/>
            <person name="Juieng P."/>
            <person name="Nicholson A.C."/>
            <person name="Loparev V.N."/>
            <person name="McQuiston J.R."/>
        </authorList>
    </citation>
    <scope>NUCLEOTIDE SEQUENCE</scope>
    <source>
        <strain evidence="15">H1496</strain>
    </source>
</reference>
<keyword evidence="18" id="KW-1185">Reference proteome</keyword>
<dbReference type="GeneID" id="84808509"/>
<dbReference type="PANTHER" id="PTHR11533">
    <property type="entry name" value="PROTEASE M1 ZINC METALLOPROTEASE"/>
    <property type="match status" value="1"/>
</dbReference>
<dbReference type="GO" id="GO:0042277">
    <property type="term" value="F:peptide binding"/>
    <property type="evidence" value="ECO:0007669"/>
    <property type="project" value="TreeGrafter"/>
</dbReference>
<dbReference type="RefSeq" id="WP_095910412.1">
    <property type="nucleotide sequence ID" value="NZ_CP022386.1"/>
</dbReference>
<proteinExistence type="inferred from homology"/>
<keyword evidence="9" id="KW-0378">Hydrolase</keyword>
<dbReference type="Proteomes" id="UP001324270">
    <property type="component" value="Unassembled WGS sequence"/>
</dbReference>
<comment type="cofactor">
    <cofactor evidence="2">
        <name>Zn(2+)</name>
        <dbReference type="ChEBI" id="CHEBI:29105"/>
    </cofactor>
</comment>
<dbReference type="SUPFAM" id="SSF48371">
    <property type="entry name" value="ARM repeat"/>
    <property type="match status" value="1"/>
</dbReference>
<evidence type="ECO:0000256" key="9">
    <source>
        <dbReference type="ARBA" id="ARBA00022801"/>
    </source>
</evidence>
<dbReference type="GO" id="GO:0043171">
    <property type="term" value="P:peptide catabolic process"/>
    <property type="evidence" value="ECO:0007669"/>
    <property type="project" value="TreeGrafter"/>
</dbReference>
<reference evidence="16 18" key="3">
    <citation type="submission" date="2023-12" db="EMBL/GenBank/DDBJ databases">
        <title>Genomic sequences of Capnocytophaga and Parvimonas strains.</title>
        <authorList>
            <person name="Watt R.M."/>
            <person name="Wang M."/>
            <person name="Yang T."/>
            <person name="Tong W.M."/>
        </authorList>
    </citation>
    <scope>NUCLEOTIDE SEQUENCE [LARGE SCALE GENOMIC DNA]</scope>
    <source>
        <strain evidence="16 18">CCUG 13156</strain>
    </source>
</reference>
<keyword evidence="7" id="KW-0645">Protease</keyword>
<dbReference type="EMBL" id="CP022386">
    <property type="protein sequence ID" value="ATA87116.1"/>
    <property type="molecule type" value="Genomic_DNA"/>
</dbReference>
<evidence type="ECO:0000313" key="16">
    <source>
        <dbReference type="EMBL" id="MEB3039892.1"/>
    </source>
</evidence>
<dbReference type="AlphaFoldDB" id="A0A250FSZ1"/>
<dbReference type="SUPFAM" id="SSF63737">
    <property type="entry name" value="Leukotriene A4 hydrolase N-terminal domain"/>
    <property type="match status" value="1"/>
</dbReference>
<evidence type="ECO:0000256" key="7">
    <source>
        <dbReference type="ARBA" id="ARBA00022670"/>
    </source>
</evidence>
<dbReference type="Pfam" id="PF17900">
    <property type="entry name" value="Peptidase_M1_N"/>
    <property type="match status" value="1"/>
</dbReference>
<keyword evidence="11" id="KW-0482">Metalloprotease</keyword>
<evidence type="ECO:0000256" key="10">
    <source>
        <dbReference type="ARBA" id="ARBA00022833"/>
    </source>
</evidence>
<dbReference type="Proteomes" id="UP000217250">
    <property type="component" value="Chromosome"/>
</dbReference>
<keyword evidence="8" id="KW-0479">Metal-binding</keyword>
<dbReference type="Gene3D" id="1.10.390.10">
    <property type="entry name" value="Neutral Protease Domain 2"/>
    <property type="match status" value="1"/>
</dbReference>
<evidence type="ECO:0000256" key="5">
    <source>
        <dbReference type="ARBA" id="ARBA00015611"/>
    </source>
</evidence>
<dbReference type="InterPro" id="IPR050344">
    <property type="entry name" value="Peptidase_M1_aminopeptidases"/>
</dbReference>